<accession>A0A1H5KGL1</accession>
<dbReference type="AlphaFoldDB" id="A0A1H5KGL1"/>
<evidence type="ECO:0000313" key="2">
    <source>
        <dbReference type="Proteomes" id="UP000182725"/>
    </source>
</evidence>
<name>A0A1H5KGL1_9MICC</name>
<organism evidence="1 2">
    <name type="scientific">Arthrobacter alpinus</name>
    <dbReference type="NCBI Taxonomy" id="656366"/>
    <lineage>
        <taxon>Bacteria</taxon>
        <taxon>Bacillati</taxon>
        <taxon>Actinomycetota</taxon>
        <taxon>Actinomycetes</taxon>
        <taxon>Micrococcales</taxon>
        <taxon>Micrococcaceae</taxon>
        <taxon>Arthrobacter</taxon>
    </lineage>
</organism>
<dbReference type="Proteomes" id="UP000182725">
    <property type="component" value="Unassembled WGS sequence"/>
</dbReference>
<sequence>MLKKELATYLPPLADGSAHEASFTEADCQAQAAREVIGLVEMLRDTLEGYLAIRAGLSPDESSRIDTAEAGQWMQRTIDDLVATIVGIEATPT</sequence>
<proteinExistence type="predicted"/>
<evidence type="ECO:0000313" key="1">
    <source>
        <dbReference type="EMBL" id="SEE63128.1"/>
    </source>
</evidence>
<dbReference type="RefSeq" id="WP_074711495.1">
    <property type="nucleotide sequence ID" value="NZ_FNTV01000001.1"/>
</dbReference>
<protein>
    <submittedName>
        <fullName evidence="1">Uncharacterized protein</fullName>
    </submittedName>
</protein>
<dbReference type="EMBL" id="FNTV01000001">
    <property type="protein sequence ID" value="SEE63128.1"/>
    <property type="molecule type" value="Genomic_DNA"/>
</dbReference>
<gene>
    <name evidence="1" type="ORF">SAMN04489740_1976</name>
</gene>
<reference evidence="1 2" key="1">
    <citation type="submission" date="2016-10" db="EMBL/GenBank/DDBJ databases">
        <authorList>
            <person name="de Groot N.N."/>
        </authorList>
    </citation>
    <scope>NUCLEOTIDE SEQUENCE [LARGE SCALE GENOMIC DNA]</scope>
    <source>
        <strain evidence="1 2">DSM 22274</strain>
    </source>
</reference>